<accession>A0A2P2C5W9</accession>
<evidence type="ECO:0000313" key="12">
    <source>
        <dbReference type="EMBL" id="CUR57397.1"/>
    </source>
</evidence>
<evidence type="ECO:0000256" key="3">
    <source>
        <dbReference type="ARBA" id="ARBA00009595"/>
    </source>
</evidence>
<comment type="cofactor">
    <cofactor evidence="1">
        <name>Mg(2+)</name>
        <dbReference type="ChEBI" id="CHEBI:18420"/>
    </cofactor>
</comment>
<evidence type="ECO:0000259" key="11">
    <source>
        <dbReference type="PROSITE" id="PS51462"/>
    </source>
</evidence>
<evidence type="ECO:0000256" key="1">
    <source>
        <dbReference type="ARBA" id="ARBA00001946"/>
    </source>
</evidence>
<dbReference type="Gene3D" id="3.90.79.10">
    <property type="entry name" value="Nucleoside Triphosphate Pyrophosphohydrolase"/>
    <property type="match status" value="1"/>
</dbReference>
<dbReference type="PANTHER" id="PTHR42904">
    <property type="entry name" value="NUDIX HYDROLASE, NUDC SUBFAMILY"/>
    <property type="match status" value="1"/>
</dbReference>
<dbReference type="GO" id="GO:0005829">
    <property type="term" value="C:cytosol"/>
    <property type="evidence" value="ECO:0007669"/>
    <property type="project" value="TreeGrafter"/>
</dbReference>
<gene>
    <name evidence="12" type="ORF">NOCA2410006</name>
</gene>
<evidence type="ECO:0000256" key="6">
    <source>
        <dbReference type="ARBA" id="ARBA00022801"/>
    </source>
</evidence>
<dbReference type="Gene3D" id="3.90.79.20">
    <property type="match status" value="1"/>
</dbReference>
<evidence type="ECO:0000256" key="10">
    <source>
        <dbReference type="SAM" id="MobiDB-lite"/>
    </source>
</evidence>
<keyword evidence="7" id="KW-0460">Magnesium</keyword>
<dbReference type="PROSITE" id="PS51462">
    <property type="entry name" value="NUDIX"/>
    <property type="match status" value="1"/>
</dbReference>
<comment type="cofactor">
    <cofactor evidence="2">
        <name>Zn(2+)</name>
        <dbReference type="ChEBI" id="CHEBI:29105"/>
    </cofactor>
</comment>
<dbReference type="EC" id="3.6.1.22" evidence="4"/>
<comment type="similarity">
    <text evidence="3">Belongs to the Nudix hydrolase family. NudC subfamily.</text>
</comment>
<protein>
    <recommendedName>
        <fullName evidence="4">NAD(+) diphosphatase</fullName>
        <ecNumber evidence="4">3.6.1.22</ecNumber>
    </recommendedName>
</protein>
<dbReference type="AlphaFoldDB" id="A0A2P2C5W9"/>
<dbReference type="InterPro" id="IPR015376">
    <property type="entry name" value="Znr_NADH_PPase"/>
</dbReference>
<evidence type="ECO:0000256" key="9">
    <source>
        <dbReference type="ARBA" id="ARBA00023679"/>
    </source>
</evidence>
<dbReference type="InterPro" id="IPR049734">
    <property type="entry name" value="NudC-like_C"/>
</dbReference>
<evidence type="ECO:0000256" key="2">
    <source>
        <dbReference type="ARBA" id="ARBA00001947"/>
    </source>
</evidence>
<evidence type="ECO:0000256" key="4">
    <source>
        <dbReference type="ARBA" id="ARBA00012381"/>
    </source>
</evidence>
<comment type="catalytic activity">
    <reaction evidence="9">
        <text>a 5'-end NAD(+)-phospho-ribonucleoside in mRNA + H2O = a 5'-end phospho-adenosine-phospho-ribonucleoside in mRNA + beta-nicotinamide D-ribonucleotide + 2 H(+)</text>
        <dbReference type="Rhea" id="RHEA:60876"/>
        <dbReference type="Rhea" id="RHEA-COMP:15698"/>
        <dbReference type="Rhea" id="RHEA-COMP:15719"/>
        <dbReference type="ChEBI" id="CHEBI:14649"/>
        <dbReference type="ChEBI" id="CHEBI:15377"/>
        <dbReference type="ChEBI" id="CHEBI:15378"/>
        <dbReference type="ChEBI" id="CHEBI:144029"/>
        <dbReference type="ChEBI" id="CHEBI:144051"/>
    </reaction>
    <physiologicalReaction direction="left-to-right" evidence="9">
        <dbReference type="Rhea" id="RHEA:60877"/>
    </physiologicalReaction>
</comment>
<keyword evidence="8" id="KW-0520">NAD</keyword>
<evidence type="ECO:0000256" key="7">
    <source>
        <dbReference type="ARBA" id="ARBA00022842"/>
    </source>
</evidence>
<feature type="region of interest" description="Disordered" evidence="10">
    <location>
        <begin position="1"/>
        <end position="20"/>
    </location>
</feature>
<evidence type="ECO:0000256" key="5">
    <source>
        <dbReference type="ARBA" id="ARBA00022723"/>
    </source>
</evidence>
<reference evidence="12" key="1">
    <citation type="submission" date="2015-08" db="EMBL/GenBank/DDBJ databases">
        <authorList>
            <person name="Babu N.S."/>
            <person name="Beckwith C.J."/>
            <person name="Beseler K.G."/>
            <person name="Brison A."/>
            <person name="Carone J.V."/>
            <person name="Caskin T.P."/>
            <person name="Diamond M."/>
            <person name="Durham M.E."/>
            <person name="Foxe J.M."/>
            <person name="Go M."/>
            <person name="Henderson B.A."/>
            <person name="Jones I.B."/>
            <person name="McGettigan J.A."/>
            <person name="Micheletti S.J."/>
            <person name="Nasrallah M.E."/>
            <person name="Ortiz D."/>
            <person name="Piller C.R."/>
            <person name="Privatt S.R."/>
            <person name="Schneider S.L."/>
            <person name="Sharp S."/>
            <person name="Smith T.C."/>
            <person name="Stanton J.D."/>
            <person name="Ullery H.E."/>
            <person name="Wilson R.J."/>
            <person name="Serrano M.G."/>
            <person name="Buck G."/>
            <person name="Lee V."/>
            <person name="Wang Y."/>
            <person name="Carvalho R."/>
            <person name="Voegtly L."/>
            <person name="Shi R."/>
            <person name="Duckworth R."/>
            <person name="Johnson A."/>
            <person name="Loviza R."/>
            <person name="Walstead R."/>
            <person name="Shah Z."/>
            <person name="Kiflezghi M."/>
            <person name="Wade K."/>
            <person name="Ball S.L."/>
            <person name="Bradley K.W."/>
            <person name="Asai D.J."/>
            <person name="Bowman C.A."/>
            <person name="Russell D.A."/>
            <person name="Pope W.H."/>
            <person name="Jacobs-Sera D."/>
            <person name="Hendrix R.W."/>
            <person name="Hatfull G.F."/>
        </authorList>
    </citation>
    <scope>NUCLEOTIDE SEQUENCE</scope>
</reference>
<dbReference type="GO" id="GO:0019677">
    <property type="term" value="P:NAD+ catabolic process"/>
    <property type="evidence" value="ECO:0007669"/>
    <property type="project" value="TreeGrafter"/>
</dbReference>
<keyword evidence="5" id="KW-0479">Metal-binding</keyword>
<dbReference type="CDD" id="cd03429">
    <property type="entry name" value="NUDIX_NADH_pyrophosphatase_Nudt13"/>
    <property type="match status" value="1"/>
</dbReference>
<organism evidence="12">
    <name type="scientific">metagenome</name>
    <dbReference type="NCBI Taxonomy" id="256318"/>
    <lineage>
        <taxon>unclassified sequences</taxon>
        <taxon>metagenomes</taxon>
    </lineage>
</organism>
<dbReference type="NCBIfam" id="NF001299">
    <property type="entry name" value="PRK00241.1"/>
    <property type="match status" value="1"/>
</dbReference>
<dbReference type="InterPro" id="IPR015797">
    <property type="entry name" value="NUDIX_hydrolase-like_dom_sf"/>
</dbReference>
<dbReference type="SUPFAM" id="SSF55811">
    <property type="entry name" value="Nudix"/>
    <property type="match status" value="1"/>
</dbReference>
<keyword evidence="6 12" id="KW-0378">Hydrolase</keyword>
<dbReference type="EMBL" id="CZKA01000036">
    <property type="protein sequence ID" value="CUR57397.1"/>
    <property type="molecule type" value="Genomic_DNA"/>
</dbReference>
<name>A0A2P2C5W9_9ZZZZ</name>
<dbReference type="PROSITE" id="PS00893">
    <property type="entry name" value="NUDIX_BOX"/>
    <property type="match status" value="1"/>
</dbReference>
<dbReference type="InterPro" id="IPR020084">
    <property type="entry name" value="NUDIX_hydrolase_CS"/>
</dbReference>
<dbReference type="Pfam" id="PF09297">
    <property type="entry name" value="Zn_ribbon_NUD"/>
    <property type="match status" value="1"/>
</dbReference>
<dbReference type="GO" id="GO:0035529">
    <property type="term" value="F:NADH pyrophosphatase activity"/>
    <property type="evidence" value="ECO:0007669"/>
    <property type="project" value="TreeGrafter"/>
</dbReference>
<proteinExistence type="inferred from homology"/>
<dbReference type="Pfam" id="PF00293">
    <property type="entry name" value="NUDIX"/>
    <property type="match status" value="1"/>
</dbReference>
<dbReference type="InterPro" id="IPR050241">
    <property type="entry name" value="NAD-cap_RNA_hydrolase_NudC"/>
</dbReference>
<dbReference type="GO" id="GO:0006742">
    <property type="term" value="P:NADP+ catabolic process"/>
    <property type="evidence" value="ECO:0007669"/>
    <property type="project" value="TreeGrafter"/>
</dbReference>
<dbReference type="PANTHER" id="PTHR42904:SF6">
    <property type="entry name" value="NAD-CAPPED RNA HYDROLASE NUDT12"/>
    <property type="match status" value="1"/>
</dbReference>
<feature type="domain" description="Nudix hydrolase" evidence="11">
    <location>
        <begin position="155"/>
        <end position="290"/>
    </location>
</feature>
<sequence length="302" mass="32733">MTYPHIAMTQGAHDRAGVRRSDQDWLDRTWSDPGTRVLVVARGRLRPASGRPDWISTADAPAGLRLLLGEHDGVWHFAVLLDEVPEPPEFWVGLRAIIQSLADESPGEAPLVFHAMGLAEWHAVTRFCPRDGAPLEPRAAGHELACTSCGRAQFPRTDPAVIMLVASGEPGSDDELCLLGRSPAWPPGRFSTLAGFVEPGESLEDAVRREVAEETGVHVGEVTYFGNQPWPLPASLMLGFLGRATSTEVVVDGLEIEDARWFTRAQMRAEAEAGTLVLPGGVSISRSLVEHWFGGPLPGQWG</sequence>
<dbReference type="InterPro" id="IPR000086">
    <property type="entry name" value="NUDIX_hydrolase_dom"/>
</dbReference>
<evidence type="ECO:0000256" key="8">
    <source>
        <dbReference type="ARBA" id="ARBA00023027"/>
    </source>
</evidence>
<dbReference type="GO" id="GO:0046872">
    <property type="term" value="F:metal ion binding"/>
    <property type="evidence" value="ECO:0007669"/>
    <property type="project" value="UniProtKB-KW"/>
</dbReference>